<dbReference type="EMBL" id="LXQD01000174">
    <property type="protein sequence ID" value="RCJ34096.1"/>
    <property type="molecule type" value="Genomic_DNA"/>
</dbReference>
<gene>
    <name evidence="2" type="ORF">A6770_17350</name>
</gene>
<dbReference type="Pfam" id="PF18480">
    <property type="entry name" value="DUF5615"/>
    <property type="match status" value="1"/>
</dbReference>
<protein>
    <recommendedName>
        <fullName evidence="1">DUF5615 domain-containing protein</fullName>
    </recommendedName>
</protein>
<sequence length="120" mass="13676">MTLRYLIDENVNPIYPNQIKLKEREIFIQVVGEPGTPPKGTLDPEILCWCEENNFILVTNNRTSMPVHLAEHIAVNRHIPGIFILNQNLSVGENIEELILVALASEDGEYKDRIVYLPLP</sequence>
<dbReference type="InterPro" id="IPR041049">
    <property type="entry name" value="DUF5615"/>
</dbReference>
<proteinExistence type="predicted"/>
<organism evidence="2 3">
    <name type="scientific">Nostoc minutum NIES-26</name>
    <dbReference type="NCBI Taxonomy" id="1844469"/>
    <lineage>
        <taxon>Bacteria</taxon>
        <taxon>Bacillati</taxon>
        <taxon>Cyanobacteriota</taxon>
        <taxon>Cyanophyceae</taxon>
        <taxon>Nostocales</taxon>
        <taxon>Nostocaceae</taxon>
        <taxon>Nostoc</taxon>
    </lineage>
</organism>
<accession>A0A367RC43</accession>
<comment type="caution">
    <text evidence="2">The sequence shown here is derived from an EMBL/GenBank/DDBJ whole genome shotgun (WGS) entry which is preliminary data.</text>
</comment>
<dbReference type="AlphaFoldDB" id="A0A367RC43"/>
<feature type="domain" description="DUF5615" evidence="1">
    <location>
        <begin position="4"/>
        <end position="103"/>
    </location>
</feature>
<evidence type="ECO:0000259" key="1">
    <source>
        <dbReference type="Pfam" id="PF18480"/>
    </source>
</evidence>
<evidence type="ECO:0000313" key="3">
    <source>
        <dbReference type="Proteomes" id="UP000252107"/>
    </source>
</evidence>
<keyword evidence="3" id="KW-1185">Reference proteome</keyword>
<dbReference type="Proteomes" id="UP000252107">
    <property type="component" value="Unassembled WGS sequence"/>
</dbReference>
<evidence type="ECO:0000313" key="2">
    <source>
        <dbReference type="EMBL" id="RCJ34096.1"/>
    </source>
</evidence>
<reference evidence="2" key="1">
    <citation type="submission" date="2016-04" db="EMBL/GenBank/DDBJ databases">
        <authorList>
            <person name="Tabuchi Yagui T.R."/>
        </authorList>
    </citation>
    <scope>NUCLEOTIDE SEQUENCE [LARGE SCALE GENOMIC DNA]</scope>
    <source>
        <strain evidence="2">NIES-26</strain>
    </source>
</reference>
<name>A0A367RC43_9NOSO</name>